<dbReference type="EMBL" id="KB469305">
    <property type="protein sequence ID" value="EPQ53856.1"/>
    <property type="molecule type" value="Genomic_DNA"/>
</dbReference>
<reference evidence="2 3" key="1">
    <citation type="journal article" date="2012" name="Science">
        <title>The Paleozoic origin of enzymatic lignin decomposition reconstructed from 31 fungal genomes.</title>
        <authorList>
            <person name="Floudas D."/>
            <person name="Binder M."/>
            <person name="Riley R."/>
            <person name="Barry K."/>
            <person name="Blanchette R.A."/>
            <person name="Henrissat B."/>
            <person name="Martinez A.T."/>
            <person name="Otillar R."/>
            <person name="Spatafora J.W."/>
            <person name="Yadav J.S."/>
            <person name="Aerts A."/>
            <person name="Benoit I."/>
            <person name="Boyd A."/>
            <person name="Carlson A."/>
            <person name="Copeland A."/>
            <person name="Coutinho P.M."/>
            <person name="de Vries R.P."/>
            <person name="Ferreira P."/>
            <person name="Findley K."/>
            <person name="Foster B."/>
            <person name="Gaskell J."/>
            <person name="Glotzer D."/>
            <person name="Gorecki P."/>
            <person name="Heitman J."/>
            <person name="Hesse C."/>
            <person name="Hori C."/>
            <person name="Igarashi K."/>
            <person name="Jurgens J.A."/>
            <person name="Kallen N."/>
            <person name="Kersten P."/>
            <person name="Kohler A."/>
            <person name="Kuees U."/>
            <person name="Kumar T.K.A."/>
            <person name="Kuo A."/>
            <person name="LaButti K."/>
            <person name="Larrondo L.F."/>
            <person name="Lindquist E."/>
            <person name="Ling A."/>
            <person name="Lombard V."/>
            <person name="Lucas S."/>
            <person name="Lundell T."/>
            <person name="Martin R."/>
            <person name="McLaughlin D.J."/>
            <person name="Morgenstern I."/>
            <person name="Morin E."/>
            <person name="Murat C."/>
            <person name="Nagy L.G."/>
            <person name="Nolan M."/>
            <person name="Ohm R.A."/>
            <person name="Patyshakuliyeva A."/>
            <person name="Rokas A."/>
            <person name="Ruiz-Duenas F.J."/>
            <person name="Sabat G."/>
            <person name="Salamov A."/>
            <person name="Samejima M."/>
            <person name="Schmutz J."/>
            <person name="Slot J.C."/>
            <person name="St John F."/>
            <person name="Stenlid J."/>
            <person name="Sun H."/>
            <person name="Sun S."/>
            <person name="Syed K."/>
            <person name="Tsang A."/>
            <person name="Wiebenga A."/>
            <person name="Young D."/>
            <person name="Pisabarro A."/>
            <person name="Eastwood D.C."/>
            <person name="Martin F."/>
            <person name="Cullen D."/>
            <person name="Grigoriev I.V."/>
            <person name="Hibbett D.S."/>
        </authorList>
    </citation>
    <scope>NUCLEOTIDE SEQUENCE [LARGE SCALE GENOMIC DNA]</scope>
    <source>
        <strain evidence="2 3">ATCC 11539</strain>
    </source>
</reference>
<organism evidence="2 3">
    <name type="scientific">Gloeophyllum trabeum (strain ATCC 11539 / FP-39264 / Madison 617)</name>
    <name type="common">Brown rot fungus</name>
    <dbReference type="NCBI Taxonomy" id="670483"/>
    <lineage>
        <taxon>Eukaryota</taxon>
        <taxon>Fungi</taxon>
        <taxon>Dikarya</taxon>
        <taxon>Basidiomycota</taxon>
        <taxon>Agaricomycotina</taxon>
        <taxon>Agaricomycetes</taxon>
        <taxon>Gloeophyllales</taxon>
        <taxon>Gloeophyllaceae</taxon>
        <taxon>Gloeophyllum</taxon>
    </lineage>
</organism>
<name>S7Q1K5_GLOTA</name>
<dbReference type="HOGENOM" id="CLU_101491_0_0_1"/>
<dbReference type="STRING" id="670483.S7Q1K5"/>
<feature type="region of interest" description="Disordered" evidence="1">
    <location>
        <begin position="98"/>
        <end position="118"/>
    </location>
</feature>
<keyword evidence="3" id="KW-1185">Reference proteome</keyword>
<evidence type="ECO:0000313" key="2">
    <source>
        <dbReference type="EMBL" id="EPQ53856.1"/>
    </source>
</evidence>
<feature type="non-terminal residue" evidence="2">
    <location>
        <position position="1"/>
    </location>
</feature>
<dbReference type="GeneID" id="19308849"/>
<protein>
    <submittedName>
        <fullName evidence="2">Uncharacterized protein</fullName>
    </submittedName>
</protein>
<dbReference type="KEGG" id="gtr:GLOTRDRAFT_78904"/>
<sequence length="182" mass="20126">MKKLAARDFEDILQCAYPCFEGLLPSPHNEHVLDVLYLLAEWHALAKLRMHTDTSLQLLDSATTALGKKLRSFKSGTCAAFDTRETERECAARARADARRQAGSGAANPSSAATASGRRHRTLNLQRYKLHALGDYVDTIRCLGTTDSYSTQTVRRELSLLLAHCGNDDSVRTRASNCQSEL</sequence>
<evidence type="ECO:0000256" key="1">
    <source>
        <dbReference type="SAM" id="MobiDB-lite"/>
    </source>
</evidence>
<proteinExistence type="predicted"/>
<dbReference type="AlphaFoldDB" id="S7Q1K5"/>
<dbReference type="Proteomes" id="UP000030669">
    <property type="component" value="Unassembled WGS sequence"/>
</dbReference>
<dbReference type="OrthoDB" id="3269417at2759"/>
<dbReference type="eggNOG" id="ENOG502SP88">
    <property type="taxonomic scope" value="Eukaryota"/>
</dbReference>
<gene>
    <name evidence="2" type="ORF">GLOTRDRAFT_78904</name>
</gene>
<evidence type="ECO:0000313" key="3">
    <source>
        <dbReference type="Proteomes" id="UP000030669"/>
    </source>
</evidence>
<dbReference type="OMA" id="SCWHANT"/>
<accession>S7Q1K5</accession>
<dbReference type="RefSeq" id="XP_007868128.1">
    <property type="nucleotide sequence ID" value="XM_007869937.1"/>
</dbReference>
<feature type="compositionally biased region" description="Low complexity" evidence="1">
    <location>
        <begin position="101"/>
        <end position="116"/>
    </location>
</feature>